<dbReference type="InterPro" id="IPR038883">
    <property type="entry name" value="AN11006-like"/>
</dbReference>
<sequence length="365" mass="41962">MAGSTRPRRPRRPRSQLQSPLLRLPPEIRTKIYRYALVRDEPIDLWPHKWTKPDESAKPAVTLLKVRHQESLEYVRKEMATGLLGTCRQVYNEAAMFFWADNHFRFTGRSGWQGLLRFFLTIGPEARSRIHRVDVHAPIYMRWPVKDSDNKDLNGRSKNFPKMHMMKIPEEGHLDRQAIQRLCVVLAQDRTLKEINFIVPEGFRNGDEDDFGGYQEDHDMELDSGIRLQRLQSLDWIKMTVVVERGGYLAVNEGPSQIMAEGWDLKCLPGSSIWEKGAEDKGGNVDYEKHEVNETRIWRSPSRGLDYLVGVKELLQEVGEDSQHANGGKHKGASKTKLERTLKGFNGCRFIGCDGVLLHLPAELH</sequence>
<feature type="domain" description="DUF7730" evidence="1">
    <location>
        <begin position="15"/>
        <end position="157"/>
    </location>
</feature>
<protein>
    <recommendedName>
        <fullName evidence="1">DUF7730 domain-containing protein</fullName>
    </recommendedName>
</protein>
<accession>A0AA39R3K6</accession>
<dbReference type="PANTHER" id="PTHR42085">
    <property type="entry name" value="F-BOX DOMAIN-CONTAINING PROTEIN"/>
    <property type="match status" value="1"/>
</dbReference>
<keyword evidence="3" id="KW-1185">Reference proteome</keyword>
<organism evidence="2 3">
    <name type="scientific">Cladonia borealis</name>
    <dbReference type="NCBI Taxonomy" id="184061"/>
    <lineage>
        <taxon>Eukaryota</taxon>
        <taxon>Fungi</taxon>
        <taxon>Dikarya</taxon>
        <taxon>Ascomycota</taxon>
        <taxon>Pezizomycotina</taxon>
        <taxon>Lecanoromycetes</taxon>
        <taxon>OSLEUM clade</taxon>
        <taxon>Lecanoromycetidae</taxon>
        <taxon>Lecanorales</taxon>
        <taxon>Lecanorineae</taxon>
        <taxon>Cladoniaceae</taxon>
        <taxon>Cladonia</taxon>
    </lineage>
</organism>
<evidence type="ECO:0000259" key="1">
    <source>
        <dbReference type="Pfam" id="PF24864"/>
    </source>
</evidence>
<reference evidence="2" key="1">
    <citation type="submission" date="2023-03" db="EMBL/GenBank/DDBJ databases">
        <title>Complete genome of Cladonia borealis.</title>
        <authorList>
            <person name="Park H."/>
        </authorList>
    </citation>
    <scope>NUCLEOTIDE SEQUENCE</scope>
    <source>
        <strain evidence="2">ANT050790</strain>
    </source>
</reference>
<dbReference type="Proteomes" id="UP001166286">
    <property type="component" value="Unassembled WGS sequence"/>
</dbReference>
<dbReference type="InterPro" id="IPR056632">
    <property type="entry name" value="DUF7730"/>
</dbReference>
<dbReference type="AlphaFoldDB" id="A0AA39R3K6"/>
<gene>
    <name evidence="2" type="ORF">JMJ35_004828</name>
</gene>
<dbReference type="PANTHER" id="PTHR42085:SF1">
    <property type="entry name" value="F-BOX DOMAIN-CONTAINING PROTEIN"/>
    <property type="match status" value="1"/>
</dbReference>
<evidence type="ECO:0000313" key="2">
    <source>
        <dbReference type="EMBL" id="KAK0512811.1"/>
    </source>
</evidence>
<proteinExistence type="predicted"/>
<dbReference type="EMBL" id="JAFEKC020000009">
    <property type="protein sequence ID" value="KAK0512811.1"/>
    <property type="molecule type" value="Genomic_DNA"/>
</dbReference>
<evidence type="ECO:0000313" key="3">
    <source>
        <dbReference type="Proteomes" id="UP001166286"/>
    </source>
</evidence>
<dbReference type="Pfam" id="PF24864">
    <property type="entry name" value="DUF7730"/>
    <property type="match status" value="1"/>
</dbReference>
<comment type="caution">
    <text evidence="2">The sequence shown here is derived from an EMBL/GenBank/DDBJ whole genome shotgun (WGS) entry which is preliminary data.</text>
</comment>
<name>A0AA39R3K6_9LECA</name>